<evidence type="ECO:0000313" key="6">
    <source>
        <dbReference type="EMBL" id="UYF77249.1"/>
    </source>
</evidence>
<dbReference type="SUPFAM" id="SSF51735">
    <property type="entry name" value="NAD(P)-binding Rossmann-fold domains"/>
    <property type="match status" value="1"/>
</dbReference>
<evidence type="ECO:0000313" key="2">
    <source>
        <dbReference type="EMBL" id="AXK00260.1"/>
    </source>
</evidence>
<geneLocation type="plasmid" evidence="3">
    <name>pRIVM0051_IMP-4</name>
</geneLocation>
<geneLocation type="plasmid" evidence="5 7">
    <name>pRIVM_C010559_1</name>
</geneLocation>
<dbReference type="EMBL" id="MH220287">
    <property type="protein sequence ID" value="AXK00770.1"/>
    <property type="molecule type" value="Genomic_DNA"/>
</dbReference>
<dbReference type="Gene3D" id="3.40.50.720">
    <property type="entry name" value="NAD(P)-binding Rossmann-like Domain"/>
    <property type="match status" value="1"/>
</dbReference>
<accession>A0A499RJ88</accession>
<keyword evidence="4" id="KW-0614">Plasmid</keyword>
<dbReference type="InterPro" id="IPR036291">
    <property type="entry name" value="NAD(P)-bd_dom_sf"/>
</dbReference>
<reference evidence="5" key="2">
    <citation type="journal article" date="2022" name="J Glob Antimicrob Resist">
        <title>Comparative analysis of IMP-4- and OXA-58-containing plasmids of three carbapenemase-producing Acinetobacter ursingii strains in the Netherlands.</title>
        <authorList>
            <person name="Hendrickx A.P.A."/>
            <person name="Schade R.P."/>
            <person name="Landman F."/>
            <person name="Bosch T."/>
            <person name="Schouls L.M."/>
            <person name="van Dijk K."/>
        </authorList>
    </citation>
    <scope>NUCLEOTIDE SEQUENCE</scope>
    <source>
        <strain evidence="5">RIVM_C010559</strain>
        <strain evidence="6">RIVM_C010761</strain>
        <plasmid evidence="5 7">pRIVM_C010559_1</plasmid>
        <plasmid evidence="6 8">pRIVM_C010761_1</plasmid>
    </source>
</reference>
<proteinExistence type="predicted"/>
<dbReference type="AlphaFoldDB" id="A0A499RJ88"/>
<dbReference type="CDD" id="cd24146">
    <property type="entry name" value="nat-AmDH_N_like"/>
    <property type="match status" value="1"/>
</dbReference>
<name>A0A499RJ88_9GAMM</name>
<feature type="domain" description="2,4-diaminopentanoate dehydrogenase C-terminal" evidence="1">
    <location>
        <begin position="142"/>
        <end position="325"/>
    </location>
</feature>
<evidence type="ECO:0000313" key="5">
    <source>
        <dbReference type="EMBL" id="UYF73513.1"/>
    </source>
</evidence>
<organism evidence="4">
    <name type="scientific">Acinetobacter ursingii</name>
    <dbReference type="NCBI Taxonomy" id="108980"/>
    <lineage>
        <taxon>Bacteria</taxon>
        <taxon>Pseudomonadati</taxon>
        <taxon>Pseudomonadota</taxon>
        <taxon>Gammaproteobacteria</taxon>
        <taxon>Moraxellales</taxon>
        <taxon>Moraxellaceae</taxon>
        <taxon>Acinetobacter</taxon>
    </lineage>
</organism>
<geneLocation type="plasmid" evidence="6 8">
    <name>pRIVM_C010761_1</name>
</geneLocation>
<gene>
    <name evidence="6" type="ORF">LSO58_17060</name>
    <name evidence="5" type="ORF">LSO60_17565</name>
</gene>
<dbReference type="EMBL" id="CP089052">
    <property type="protein sequence ID" value="UYF73513.1"/>
    <property type="molecule type" value="Genomic_DNA"/>
</dbReference>
<dbReference type="EMBL" id="MH220286">
    <property type="protein sequence ID" value="AXK00514.1"/>
    <property type="molecule type" value="Genomic_DNA"/>
</dbReference>
<evidence type="ECO:0000313" key="3">
    <source>
        <dbReference type="EMBL" id="AXK00514.1"/>
    </source>
</evidence>
<evidence type="ECO:0000313" key="8">
    <source>
        <dbReference type="Proteomes" id="UP001164081"/>
    </source>
</evidence>
<sequence length="341" mass="35890">MQQPIQAAIFGLGITGSKTAAFLLDRGIRIVAAVNATNFLGQDVGIALGRSPIGVVVTSDAEAALSQTRPDIAIVATQNGIEEILPIVKRCLEHGADVITIAGDAYFPSIDSHQAAVQELHALALARGKTILGTGVQDVFWDNLPVLLSGAAQTITGIHGSTCALADEYGDWVLKALQIGASPAAVAKSALHPFSSALIGPLHNIARQLGLSVTDIHQTVEPVVARQDFEPVLAGRTIHAGQVVGLNAITRLITTQGVTLSAGFISKLREVGDSDFVEWRIEGTPNLHVRVEDRHDIDTTSATVVNRIADVIQAPPGFLTVSDLAPSRFSPHTSAITENRT</sequence>
<dbReference type="InterPro" id="IPR045760">
    <property type="entry name" value="DAP_DH_C"/>
</dbReference>
<geneLocation type="plasmid" evidence="2">
    <name>pRIVM0002_IMP-4_171109_B03</name>
</geneLocation>
<dbReference type="EMBL" id="CP089045">
    <property type="protein sequence ID" value="UYF77249.1"/>
    <property type="molecule type" value="Genomic_DNA"/>
</dbReference>
<protein>
    <recommendedName>
        <fullName evidence="1">2,4-diaminopentanoate dehydrogenase C-terminal domain-containing protein</fullName>
    </recommendedName>
</protein>
<dbReference type="Proteomes" id="UP001164064">
    <property type="component" value="Plasmid pRIVM_C010559_1"/>
</dbReference>
<dbReference type="Proteomes" id="UP001164081">
    <property type="component" value="Plasmid pRIVM_C010761_1"/>
</dbReference>
<evidence type="ECO:0000259" key="1">
    <source>
        <dbReference type="Pfam" id="PF19328"/>
    </source>
</evidence>
<evidence type="ECO:0000313" key="4">
    <source>
        <dbReference type="EMBL" id="AXK00770.1"/>
    </source>
</evidence>
<dbReference type="Pfam" id="PF19328">
    <property type="entry name" value="DAP_DH_C"/>
    <property type="match status" value="1"/>
</dbReference>
<geneLocation type="plasmid" evidence="4">
    <name>pRIVM0061_IMP-4_171109_B01</name>
</geneLocation>
<evidence type="ECO:0000313" key="7">
    <source>
        <dbReference type="Proteomes" id="UP001164064"/>
    </source>
</evidence>
<dbReference type="EMBL" id="MH220285">
    <property type="protein sequence ID" value="AXK00260.1"/>
    <property type="molecule type" value="Genomic_DNA"/>
</dbReference>
<reference evidence="4" key="1">
    <citation type="submission" date="2018-04" db="EMBL/GenBank/DDBJ databases">
        <title>Submission of carbapenemase encoding plasmids from multiple species.</title>
        <authorList>
            <person name="Witteveen S."/>
            <person name="Landman F."/>
        </authorList>
    </citation>
    <scope>NUCLEOTIDE SEQUENCE</scope>
    <source>
        <strain evidence="2">RIVM0002</strain>
        <strain evidence="3">RIVM0051</strain>
        <strain evidence="4">RIVM0061</strain>
        <plasmid evidence="2">pRIVM0002_IMP-4_171109_B03</plasmid>
        <plasmid evidence="3">pRIVM0051_IMP-4</plasmid>
        <plasmid evidence="4">pRIVM0061_IMP-4_171109_B01</plasmid>
    </source>
</reference>
<dbReference type="RefSeq" id="WP_171265528.1">
    <property type="nucleotide sequence ID" value="NZ_CP089039.1"/>
</dbReference>